<dbReference type="AlphaFoldDB" id="A0A0A9GZ58"/>
<name>A0A0A9GZ58_ARUDO</name>
<dbReference type="PROSITE" id="PS51257">
    <property type="entry name" value="PROKAR_LIPOPROTEIN"/>
    <property type="match status" value="1"/>
</dbReference>
<organism evidence="1">
    <name type="scientific">Arundo donax</name>
    <name type="common">Giant reed</name>
    <name type="synonym">Donax arundinaceus</name>
    <dbReference type="NCBI Taxonomy" id="35708"/>
    <lineage>
        <taxon>Eukaryota</taxon>
        <taxon>Viridiplantae</taxon>
        <taxon>Streptophyta</taxon>
        <taxon>Embryophyta</taxon>
        <taxon>Tracheophyta</taxon>
        <taxon>Spermatophyta</taxon>
        <taxon>Magnoliopsida</taxon>
        <taxon>Liliopsida</taxon>
        <taxon>Poales</taxon>
        <taxon>Poaceae</taxon>
        <taxon>PACMAD clade</taxon>
        <taxon>Arundinoideae</taxon>
        <taxon>Arundineae</taxon>
        <taxon>Arundo</taxon>
    </lineage>
</organism>
<sequence>MTWLPKRIQVKLQLTAFVGYSCVSIWKTHKQTINIRTARNKTLDYFLTSTTKVPPDPLIGTMKNMKQAS</sequence>
<dbReference type="EMBL" id="GBRH01170025">
    <property type="protein sequence ID" value="JAE27871.1"/>
    <property type="molecule type" value="Transcribed_RNA"/>
</dbReference>
<accession>A0A0A9GZ58</accession>
<reference evidence="1" key="1">
    <citation type="submission" date="2014-09" db="EMBL/GenBank/DDBJ databases">
        <authorList>
            <person name="Magalhaes I.L.F."/>
            <person name="Oliveira U."/>
            <person name="Santos F.R."/>
            <person name="Vidigal T.H.D.A."/>
            <person name="Brescovit A.D."/>
            <person name="Santos A.J."/>
        </authorList>
    </citation>
    <scope>NUCLEOTIDE SEQUENCE</scope>
    <source>
        <tissue evidence="1">Shoot tissue taken approximately 20 cm above the soil surface</tissue>
    </source>
</reference>
<reference evidence="1" key="2">
    <citation type="journal article" date="2015" name="Data Brief">
        <title>Shoot transcriptome of the giant reed, Arundo donax.</title>
        <authorList>
            <person name="Barrero R.A."/>
            <person name="Guerrero F.D."/>
            <person name="Moolhuijzen P."/>
            <person name="Goolsby J.A."/>
            <person name="Tidwell J."/>
            <person name="Bellgard S.E."/>
            <person name="Bellgard M.I."/>
        </authorList>
    </citation>
    <scope>NUCLEOTIDE SEQUENCE</scope>
    <source>
        <tissue evidence="1">Shoot tissue taken approximately 20 cm above the soil surface</tissue>
    </source>
</reference>
<proteinExistence type="predicted"/>
<protein>
    <submittedName>
        <fullName evidence="1">Uncharacterized protein</fullName>
    </submittedName>
</protein>
<evidence type="ECO:0000313" key="1">
    <source>
        <dbReference type="EMBL" id="JAE27871.1"/>
    </source>
</evidence>